<name>A0A6N7QVZ8_9BACI</name>
<dbReference type="InterPro" id="IPR024559">
    <property type="entry name" value="DUF3846"/>
</dbReference>
<evidence type="ECO:0000313" key="2">
    <source>
        <dbReference type="EMBL" id="MRI66188.1"/>
    </source>
</evidence>
<proteinExistence type="predicted"/>
<dbReference type="RefSeq" id="WP_144547116.1">
    <property type="nucleotide sequence ID" value="NZ_JBHUMW010000103.1"/>
</dbReference>
<reference evidence="2 3" key="1">
    <citation type="submission" date="2019-10" db="EMBL/GenBank/DDBJ databases">
        <title>Gracilibacillus salitolerans sp. nov., a moderate halophile isolated from a saline soil in northwest China.</title>
        <authorList>
            <person name="Gan L."/>
        </authorList>
    </citation>
    <scope>NUCLEOTIDE SEQUENCE [LARGE SCALE GENOMIC DNA]</scope>
    <source>
        <strain evidence="2 3">TP2-8</strain>
    </source>
</reference>
<gene>
    <name evidence="2" type="ORF">GH885_07490</name>
</gene>
<dbReference type="Proteomes" id="UP000435187">
    <property type="component" value="Unassembled WGS sequence"/>
</dbReference>
<dbReference type="Pfam" id="PF12957">
    <property type="entry name" value="DUF3846"/>
    <property type="match status" value="1"/>
</dbReference>
<dbReference type="AlphaFoldDB" id="A0A6N7QVZ8"/>
<evidence type="ECO:0000259" key="1">
    <source>
        <dbReference type="Pfam" id="PF12957"/>
    </source>
</evidence>
<evidence type="ECO:0000313" key="3">
    <source>
        <dbReference type="Proteomes" id="UP000435187"/>
    </source>
</evidence>
<keyword evidence="3" id="KW-1185">Reference proteome</keyword>
<accession>A0A6N7QVZ8</accession>
<comment type="caution">
    <text evidence="2">The sequence shown here is derived from an EMBL/GenBank/DDBJ whole genome shotgun (WGS) entry which is preliminary data.</text>
</comment>
<sequence length="131" mass="14823">MKTAVNTKKGVLVKFYPNFEMVRVGVVEVETEDDNLKKYRELINADMIDIARFDDEFDIVVDDEGLLVEGNPVFDIQTQYGRIQLAGNLLFLKKEIDEDGVSLVGMETEEAFELMTKLEGKMNVIGVTRGL</sequence>
<feature type="domain" description="DUF3846" evidence="1">
    <location>
        <begin position="27"/>
        <end position="105"/>
    </location>
</feature>
<organism evidence="2 3">
    <name type="scientific">Gracilibacillus thailandensis</name>
    <dbReference type="NCBI Taxonomy" id="563735"/>
    <lineage>
        <taxon>Bacteria</taxon>
        <taxon>Bacillati</taxon>
        <taxon>Bacillota</taxon>
        <taxon>Bacilli</taxon>
        <taxon>Bacillales</taxon>
        <taxon>Bacillaceae</taxon>
        <taxon>Gracilibacillus</taxon>
    </lineage>
</organism>
<dbReference type="EMBL" id="WJEE01000012">
    <property type="protein sequence ID" value="MRI66188.1"/>
    <property type="molecule type" value="Genomic_DNA"/>
</dbReference>
<protein>
    <recommendedName>
        <fullName evidence="1">DUF3846 domain-containing protein</fullName>
    </recommendedName>
</protein>